<name>A0ABD2NMK2_9CUCU</name>
<keyword evidence="2" id="KW-1185">Reference proteome</keyword>
<accession>A0ABD2NMK2</accession>
<dbReference type="AlphaFoldDB" id="A0ABD2NMK2"/>
<proteinExistence type="predicted"/>
<organism evidence="1 2">
    <name type="scientific">Cryptolaemus montrouzieri</name>
    <dbReference type="NCBI Taxonomy" id="559131"/>
    <lineage>
        <taxon>Eukaryota</taxon>
        <taxon>Metazoa</taxon>
        <taxon>Ecdysozoa</taxon>
        <taxon>Arthropoda</taxon>
        <taxon>Hexapoda</taxon>
        <taxon>Insecta</taxon>
        <taxon>Pterygota</taxon>
        <taxon>Neoptera</taxon>
        <taxon>Endopterygota</taxon>
        <taxon>Coleoptera</taxon>
        <taxon>Polyphaga</taxon>
        <taxon>Cucujiformia</taxon>
        <taxon>Coccinelloidea</taxon>
        <taxon>Coccinellidae</taxon>
        <taxon>Scymninae</taxon>
        <taxon>Scymnini</taxon>
        <taxon>Cryptolaemus</taxon>
    </lineage>
</organism>
<evidence type="ECO:0008006" key="3">
    <source>
        <dbReference type="Google" id="ProtNLM"/>
    </source>
</evidence>
<comment type="caution">
    <text evidence="1">The sequence shown here is derived from an EMBL/GenBank/DDBJ whole genome shotgun (WGS) entry which is preliminary data.</text>
</comment>
<protein>
    <recommendedName>
        <fullName evidence="3">Integrase zinc-binding domain-containing protein</fullName>
    </recommendedName>
</protein>
<sequence length="99" mass="11616">MSTHKRQYDEIGVEGISKLIHLVTEQENLKYYVFDEELYEVLFEAHTLTGHGGRDRMIKQLETKYYDEAYHPVPKLVQALRSKTEPQEKRGGCEAFIIQ</sequence>
<reference evidence="1 2" key="1">
    <citation type="journal article" date="2021" name="BMC Biol.">
        <title>Horizontally acquired antibacterial genes associated with adaptive radiation of ladybird beetles.</title>
        <authorList>
            <person name="Li H.S."/>
            <person name="Tang X.F."/>
            <person name="Huang Y.H."/>
            <person name="Xu Z.Y."/>
            <person name="Chen M.L."/>
            <person name="Du X.Y."/>
            <person name="Qiu B.Y."/>
            <person name="Chen P.T."/>
            <person name="Zhang W."/>
            <person name="Slipinski A."/>
            <person name="Escalona H.E."/>
            <person name="Waterhouse R.M."/>
            <person name="Zwick A."/>
            <person name="Pang H."/>
        </authorList>
    </citation>
    <scope>NUCLEOTIDE SEQUENCE [LARGE SCALE GENOMIC DNA]</scope>
    <source>
        <strain evidence="1">SYSU2018</strain>
    </source>
</reference>
<gene>
    <name evidence="1" type="ORF">HHI36_017168</name>
</gene>
<dbReference type="EMBL" id="JABFTP020000124">
    <property type="protein sequence ID" value="KAL3279662.1"/>
    <property type="molecule type" value="Genomic_DNA"/>
</dbReference>
<dbReference type="Proteomes" id="UP001516400">
    <property type="component" value="Unassembled WGS sequence"/>
</dbReference>
<evidence type="ECO:0000313" key="2">
    <source>
        <dbReference type="Proteomes" id="UP001516400"/>
    </source>
</evidence>
<evidence type="ECO:0000313" key="1">
    <source>
        <dbReference type="EMBL" id="KAL3279662.1"/>
    </source>
</evidence>